<accession>A0A8X6NS60</accession>
<keyword evidence="2" id="KW-1185">Reference proteome</keyword>
<reference evidence="1" key="1">
    <citation type="submission" date="2020-08" db="EMBL/GenBank/DDBJ databases">
        <title>Multicomponent nature underlies the extraordinary mechanical properties of spider dragline silk.</title>
        <authorList>
            <person name="Kono N."/>
            <person name="Nakamura H."/>
            <person name="Mori M."/>
            <person name="Yoshida Y."/>
            <person name="Ohtoshi R."/>
            <person name="Malay A.D."/>
            <person name="Moran D.A.P."/>
            <person name="Tomita M."/>
            <person name="Numata K."/>
            <person name="Arakawa K."/>
        </authorList>
    </citation>
    <scope>NUCLEOTIDE SEQUENCE</scope>
</reference>
<dbReference type="EMBL" id="BMAW01061561">
    <property type="protein sequence ID" value="GFT31791.1"/>
    <property type="molecule type" value="Genomic_DNA"/>
</dbReference>
<dbReference type="PANTHER" id="PTHR47331:SF1">
    <property type="entry name" value="GAG-LIKE PROTEIN"/>
    <property type="match status" value="1"/>
</dbReference>
<dbReference type="AlphaFoldDB" id="A0A8X6NS60"/>
<dbReference type="GO" id="GO:0071897">
    <property type="term" value="P:DNA biosynthetic process"/>
    <property type="evidence" value="ECO:0007669"/>
    <property type="project" value="UniProtKB-ARBA"/>
</dbReference>
<dbReference type="InterPro" id="IPR043502">
    <property type="entry name" value="DNA/RNA_pol_sf"/>
</dbReference>
<sequence length="305" mass="35859">MKSYFSRKANLGGLHVGLGIRDDLVVHERDQAMEIFKETVEFENGRYVVQLPFRKSYNKLSDNYSLAKQRFQNLCDDEPCVHKKPKLQVYLFNRVNFGVSSSPFLLAATIRHHIEKYKHEFPDTVELLDRSFYVDDLISGGNEFEEGLQTSRRAKYVMEAAGMDLRRWITNDTNLMEQWKKEHFDVHPVQETVSLGANETKVLGLSWNTHEDYLTTDTKSLLEFVSLDKNTKRFILQAVGKIFDPLGLISHFTVRMKYLLQDLWKEEIQWDDPLPTHIKKEWKKWREELPHLGRLKIPRLVLDST</sequence>
<dbReference type="Pfam" id="PF05380">
    <property type="entry name" value="Peptidase_A17"/>
    <property type="match status" value="1"/>
</dbReference>
<dbReference type="Proteomes" id="UP000887013">
    <property type="component" value="Unassembled WGS sequence"/>
</dbReference>
<gene>
    <name evidence="1" type="primary">AVEN_154287_1</name>
    <name evidence="1" type="ORF">NPIL_657781</name>
</gene>
<organism evidence="1 2">
    <name type="scientific">Nephila pilipes</name>
    <name type="common">Giant wood spider</name>
    <name type="synonym">Nephila maculata</name>
    <dbReference type="NCBI Taxonomy" id="299642"/>
    <lineage>
        <taxon>Eukaryota</taxon>
        <taxon>Metazoa</taxon>
        <taxon>Ecdysozoa</taxon>
        <taxon>Arthropoda</taxon>
        <taxon>Chelicerata</taxon>
        <taxon>Arachnida</taxon>
        <taxon>Araneae</taxon>
        <taxon>Araneomorphae</taxon>
        <taxon>Entelegynae</taxon>
        <taxon>Araneoidea</taxon>
        <taxon>Nephilidae</taxon>
        <taxon>Nephila</taxon>
    </lineage>
</organism>
<dbReference type="PANTHER" id="PTHR47331">
    <property type="entry name" value="PHD-TYPE DOMAIN-CONTAINING PROTEIN"/>
    <property type="match status" value="1"/>
</dbReference>
<evidence type="ECO:0000313" key="1">
    <source>
        <dbReference type="EMBL" id="GFT31791.1"/>
    </source>
</evidence>
<proteinExistence type="predicted"/>
<evidence type="ECO:0008006" key="3">
    <source>
        <dbReference type="Google" id="ProtNLM"/>
    </source>
</evidence>
<protein>
    <recommendedName>
        <fullName evidence="3">Reverse transcriptase domain-containing protein</fullName>
    </recommendedName>
</protein>
<comment type="caution">
    <text evidence="1">The sequence shown here is derived from an EMBL/GenBank/DDBJ whole genome shotgun (WGS) entry which is preliminary data.</text>
</comment>
<dbReference type="OrthoDB" id="6431507at2759"/>
<dbReference type="InterPro" id="IPR008042">
    <property type="entry name" value="Retrotrans_Pao"/>
</dbReference>
<dbReference type="SUPFAM" id="SSF56672">
    <property type="entry name" value="DNA/RNA polymerases"/>
    <property type="match status" value="1"/>
</dbReference>
<evidence type="ECO:0000313" key="2">
    <source>
        <dbReference type="Proteomes" id="UP000887013"/>
    </source>
</evidence>
<name>A0A8X6NS60_NEPPI</name>